<reference evidence="1 2" key="1">
    <citation type="submission" date="2016-08" db="EMBL/GenBank/DDBJ databases">
        <authorList>
            <person name="Seilhamer J.J."/>
        </authorList>
    </citation>
    <scope>NUCLEOTIDE SEQUENCE [LARGE SCALE GENOMIC DNA]</scope>
    <source>
        <strain evidence="1 2">BRTC-1</strain>
    </source>
</reference>
<sequence>MFKNYLKDYDEYIKLEKYVYDYFLESIDDKKWITPYYQTHFMDGTPFFDANPIYSAKNLEENYIIKLIIDENSQKIIKFKSNIDSTKLYTYICNIKKLKKTIKKIQKKHFNRT</sequence>
<name>A0A1B2M2V0_9GAMM</name>
<keyword evidence="2" id="KW-1185">Reference proteome</keyword>
<organism evidence="1 2">
    <name type="scientific">Acinetobacter larvae</name>
    <dbReference type="NCBI Taxonomy" id="1789224"/>
    <lineage>
        <taxon>Bacteria</taxon>
        <taxon>Pseudomonadati</taxon>
        <taxon>Pseudomonadota</taxon>
        <taxon>Gammaproteobacteria</taxon>
        <taxon>Moraxellales</taxon>
        <taxon>Moraxellaceae</taxon>
        <taxon>Acinetobacter</taxon>
    </lineage>
</organism>
<dbReference type="STRING" id="1789224.BFG52_14700"/>
<dbReference type="Proteomes" id="UP000093391">
    <property type="component" value="Chromosome"/>
</dbReference>
<dbReference type="AlphaFoldDB" id="A0A1B2M2V0"/>
<evidence type="ECO:0000313" key="1">
    <source>
        <dbReference type="EMBL" id="AOA59471.1"/>
    </source>
</evidence>
<dbReference type="RefSeq" id="WP_067557880.1">
    <property type="nucleotide sequence ID" value="NZ_CP016895.1"/>
</dbReference>
<accession>A0A1B2M2V0</accession>
<protein>
    <submittedName>
        <fullName evidence="1">Uncharacterized protein</fullName>
    </submittedName>
</protein>
<dbReference type="KEGG" id="ala:BFG52_14700"/>
<proteinExistence type="predicted"/>
<dbReference type="EMBL" id="CP016895">
    <property type="protein sequence ID" value="AOA59471.1"/>
    <property type="molecule type" value="Genomic_DNA"/>
</dbReference>
<gene>
    <name evidence="1" type="ORF">BFG52_14700</name>
</gene>
<dbReference type="OrthoDB" id="2662663at2"/>
<evidence type="ECO:0000313" key="2">
    <source>
        <dbReference type="Proteomes" id="UP000093391"/>
    </source>
</evidence>